<dbReference type="Proteomes" id="UP001497535">
    <property type="component" value="Unassembled WGS sequence"/>
</dbReference>
<gene>
    <name evidence="1" type="ORF">MENTE1834_LOCUS41601</name>
</gene>
<sequence>MIVEDERRTQISAANLRIPPYGILEEQPTSPDYHASNALNLESVGNNSVIIERNKANNTNNCVQSTGFIILLF</sequence>
<organism evidence="1 2">
    <name type="scientific">Meloidogyne enterolobii</name>
    <name type="common">Root-knot nematode worm</name>
    <name type="synonym">Meloidogyne mayaguensis</name>
    <dbReference type="NCBI Taxonomy" id="390850"/>
    <lineage>
        <taxon>Eukaryota</taxon>
        <taxon>Metazoa</taxon>
        <taxon>Ecdysozoa</taxon>
        <taxon>Nematoda</taxon>
        <taxon>Chromadorea</taxon>
        <taxon>Rhabditida</taxon>
        <taxon>Tylenchina</taxon>
        <taxon>Tylenchomorpha</taxon>
        <taxon>Tylenchoidea</taxon>
        <taxon>Meloidogynidae</taxon>
        <taxon>Meloidogyninae</taxon>
        <taxon>Meloidogyne</taxon>
    </lineage>
</organism>
<evidence type="ECO:0000313" key="2">
    <source>
        <dbReference type="Proteomes" id="UP001497535"/>
    </source>
</evidence>
<evidence type="ECO:0000313" key="1">
    <source>
        <dbReference type="EMBL" id="CAK5098433.1"/>
    </source>
</evidence>
<keyword evidence="2" id="KW-1185">Reference proteome</keyword>
<protein>
    <submittedName>
        <fullName evidence="1">Uncharacterized protein</fullName>
    </submittedName>
</protein>
<proteinExistence type="predicted"/>
<dbReference type="EMBL" id="CAVMJV010000103">
    <property type="protein sequence ID" value="CAK5098433.1"/>
    <property type="molecule type" value="Genomic_DNA"/>
</dbReference>
<accession>A0ACB1APK9</accession>
<comment type="caution">
    <text evidence="1">The sequence shown here is derived from an EMBL/GenBank/DDBJ whole genome shotgun (WGS) entry which is preliminary data.</text>
</comment>
<name>A0ACB1APK9_MELEN</name>
<reference evidence="1" key="1">
    <citation type="submission" date="2023-11" db="EMBL/GenBank/DDBJ databases">
        <authorList>
            <person name="Poullet M."/>
        </authorList>
    </citation>
    <scope>NUCLEOTIDE SEQUENCE</scope>
    <source>
        <strain evidence="1">E1834</strain>
    </source>
</reference>